<dbReference type="EMBL" id="FNAY01000019">
    <property type="protein sequence ID" value="SDF86273.1"/>
    <property type="molecule type" value="Genomic_DNA"/>
</dbReference>
<dbReference type="PANTHER" id="PTHR33055">
    <property type="entry name" value="TRANSPOSASE FOR INSERTION SEQUENCE ELEMENT IS1111A"/>
    <property type="match status" value="1"/>
</dbReference>
<evidence type="ECO:0000313" key="3">
    <source>
        <dbReference type="EMBL" id="SDF86273.1"/>
    </source>
</evidence>
<evidence type="ECO:0000313" key="4">
    <source>
        <dbReference type="Proteomes" id="UP000183812"/>
    </source>
</evidence>
<protein>
    <submittedName>
        <fullName evidence="3">Transposase</fullName>
    </submittedName>
</protein>
<dbReference type="Proteomes" id="UP000183812">
    <property type="component" value="Unassembled WGS sequence"/>
</dbReference>
<organism evidence="3 4">
    <name type="scientific">Rhodobacter capsulatus</name>
    <name type="common">Rhodopseudomonas capsulata</name>
    <dbReference type="NCBI Taxonomy" id="1061"/>
    <lineage>
        <taxon>Bacteria</taxon>
        <taxon>Pseudomonadati</taxon>
        <taxon>Pseudomonadota</taxon>
        <taxon>Alphaproteobacteria</taxon>
        <taxon>Rhodobacterales</taxon>
        <taxon>Rhodobacter group</taxon>
        <taxon>Rhodobacter</taxon>
    </lineage>
</organism>
<dbReference type="NCBIfam" id="NF033542">
    <property type="entry name" value="transpos_IS110"/>
    <property type="match status" value="1"/>
</dbReference>
<dbReference type="OrthoDB" id="8261795at2"/>
<dbReference type="Pfam" id="PF01548">
    <property type="entry name" value="DEDD_Tnp_IS110"/>
    <property type="match status" value="1"/>
</dbReference>
<dbReference type="GO" id="GO:0003677">
    <property type="term" value="F:DNA binding"/>
    <property type="evidence" value="ECO:0007669"/>
    <property type="project" value="InterPro"/>
</dbReference>
<evidence type="ECO:0000259" key="2">
    <source>
        <dbReference type="Pfam" id="PF02371"/>
    </source>
</evidence>
<reference evidence="3 4" key="1">
    <citation type="submission" date="2016-10" db="EMBL/GenBank/DDBJ databases">
        <authorList>
            <person name="de Groot N.N."/>
        </authorList>
    </citation>
    <scope>NUCLEOTIDE SEQUENCE [LARGE SCALE GENOMIC DNA]</scope>
    <source>
        <strain evidence="4">DSM 938 / 37b4</strain>
    </source>
</reference>
<accession>A0A1G7PJ57</accession>
<evidence type="ECO:0000259" key="1">
    <source>
        <dbReference type="Pfam" id="PF01548"/>
    </source>
</evidence>
<name>A0A1G7PJ57_RHOCA</name>
<dbReference type="RefSeq" id="WP_074555568.1">
    <property type="nucleotide sequence ID" value="NZ_CP119563.1"/>
</dbReference>
<dbReference type="GO" id="GO:0004803">
    <property type="term" value="F:transposase activity"/>
    <property type="evidence" value="ECO:0007669"/>
    <property type="project" value="InterPro"/>
</dbReference>
<gene>
    <name evidence="3" type="ORF">SAMN04244550_02977</name>
</gene>
<feature type="domain" description="Transposase IS110-like N-terminal" evidence="1">
    <location>
        <begin position="5"/>
        <end position="145"/>
    </location>
</feature>
<feature type="domain" description="Transposase IS116/IS110/IS902 C-terminal" evidence="2">
    <location>
        <begin position="189"/>
        <end position="272"/>
    </location>
</feature>
<dbReference type="InterPro" id="IPR003346">
    <property type="entry name" value="Transposase_20"/>
</dbReference>
<sequence>MQDIIGIDISKDRLDAFRLSDRQHNSFGNDKAGFKTLLKWIGNTEGLRIVYEPTGPYHRGMEEALAKAGHALVKVNPRQARRFAEATGTQAKTDRVDAMLLARMGLALDLPPRPVRGELMNELRELHVARLALIKDRTAAGNRAETAAISLIRRQAKARLAIIEKQLAEVDETISTLIAADPALAERLDILTSIPGIGAVTACMLLIEMPELGTLEPKQAASLAGLAPFTRRSGKWKGKEMIRGGRASLRAAIFMPALVAIRFNTDLKRKYQQLLESGKAPKLAITAVMRKLVLLANALLRDGRKWADRPA</sequence>
<dbReference type="PANTHER" id="PTHR33055:SF13">
    <property type="entry name" value="TRANSPOSASE"/>
    <property type="match status" value="1"/>
</dbReference>
<dbReference type="InterPro" id="IPR047650">
    <property type="entry name" value="Transpos_IS110"/>
</dbReference>
<dbReference type="AlphaFoldDB" id="A0A1G7PJ57"/>
<proteinExistence type="predicted"/>
<dbReference type="Pfam" id="PF02371">
    <property type="entry name" value="Transposase_20"/>
    <property type="match status" value="1"/>
</dbReference>
<dbReference type="GO" id="GO:0006313">
    <property type="term" value="P:DNA transposition"/>
    <property type="evidence" value="ECO:0007669"/>
    <property type="project" value="InterPro"/>
</dbReference>
<dbReference type="InterPro" id="IPR002525">
    <property type="entry name" value="Transp_IS110-like_N"/>
</dbReference>